<proteinExistence type="predicted"/>
<dbReference type="AlphaFoldDB" id="A0A0A9BSM2"/>
<reference evidence="1" key="1">
    <citation type="submission" date="2014-09" db="EMBL/GenBank/DDBJ databases">
        <authorList>
            <person name="Magalhaes I.L.F."/>
            <person name="Oliveira U."/>
            <person name="Santos F.R."/>
            <person name="Vidigal T.H.D.A."/>
            <person name="Brescovit A.D."/>
            <person name="Santos A.J."/>
        </authorList>
    </citation>
    <scope>NUCLEOTIDE SEQUENCE</scope>
    <source>
        <tissue evidence="1">Shoot tissue taken approximately 20 cm above the soil surface</tissue>
    </source>
</reference>
<sequence length="36" mass="4190">MGELNQMYGGIHNKTQECLVSRQYKKQGNNIHKLVE</sequence>
<name>A0A0A9BSM2_ARUDO</name>
<reference evidence="1" key="2">
    <citation type="journal article" date="2015" name="Data Brief">
        <title>Shoot transcriptome of the giant reed, Arundo donax.</title>
        <authorList>
            <person name="Barrero R.A."/>
            <person name="Guerrero F.D."/>
            <person name="Moolhuijzen P."/>
            <person name="Goolsby J.A."/>
            <person name="Tidwell J."/>
            <person name="Bellgard S.E."/>
            <person name="Bellgard M.I."/>
        </authorList>
    </citation>
    <scope>NUCLEOTIDE SEQUENCE</scope>
    <source>
        <tissue evidence="1">Shoot tissue taken approximately 20 cm above the soil surface</tissue>
    </source>
</reference>
<protein>
    <submittedName>
        <fullName evidence="1">Uncharacterized protein</fullName>
    </submittedName>
</protein>
<accession>A0A0A9BSM2</accession>
<dbReference type="EMBL" id="GBRH01232707">
    <property type="protein sequence ID" value="JAD65188.1"/>
    <property type="molecule type" value="Transcribed_RNA"/>
</dbReference>
<evidence type="ECO:0000313" key="1">
    <source>
        <dbReference type="EMBL" id="JAD65188.1"/>
    </source>
</evidence>
<organism evidence="1">
    <name type="scientific">Arundo donax</name>
    <name type="common">Giant reed</name>
    <name type="synonym">Donax arundinaceus</name>
    <dbReference type="NCBI Taxonomy" id="35708"/>
    <lineage>
        <taxon>Eukaryota</taxon>
        <taxon>Viridiplantae</taxon>
        <taxon>Streptophyta</taxon>
        <taxon>Embryophyta</taxon>
        <taxon>Tracheophyta</taxon>
        <taxon>Spermatophyta</taxon>
        <taxon>Magnoliopsida</taxon>
        <taxon>Liliopsida</taxon>
        <taxon>Poales</taxon>
        <taxon>Poaceae</taxon>
        <taxon>PACMAD clade</taxon>
        <taxon>Arundinoideae</taxon>
        <taxon>Arundineae</taxon>
        <taxon>Arundo</taxon>
    </lineage>
</organism>